<dbReference type="EMBL" id="BGPR01063081">
    <property type="protein sequence ID" value="GBO38383.1"/>
    <property type="molecule type" value="Genomic_DNA"/>
</dbReference>
<evidence type="ECO:0000256" key="1">
    <source>
        <dbReference type="SAM" id="MobiDB-lite"/>
    </source>
</evidence>
<evidence type="ECO:0000313" key="3">
    <source>
        <dbReference type="Proteomes" id="UP000499080"/>
    </source>
</evidence>
<evidence type="ECO:0000313" key="2">
    <source>
        <dbReference type="EMBL" id="GBO38383.1"/>
    </source>
</evidence>
<gene>
    <name evidence="2" type="ORF">AVEN_267423_1</name>
</gene>
<accession>A0A4Y2WLJ8</accession>
<dbReference type="Proteomes" id="UP000499080">
    <property type="component" value="Unassembled WGS sequence"/>
</dbReference>
<organism evidence="2 3">
    <name type="scientific">Araneus ventricosus</name>
    <name type="common">Orbweaver spider</name>
    <name type="synonym">Epeira ventricosa</name>
    <dbReference type="NCBI Taxonomy" id="182803"/>
    <lineage>
        <taxon>Eukaryota</taxon>
        <taxon>Metazoa</taxon>
        <taxon>Ecdysozoa</taxon>
        <taxon>Arthropoda</taxon>
        <taxon>Chelicerata</taxon>
        <taxon>Arachnida</taxon>
        <taxon>Araneae</taxon>
        <taxon>Araneomorphae</taxon>
        <taxon>Entelegynae</taxon>
        <taxon>Araneoidea</taxon>
        <taxon>Araneidae</taxon>
        <taxon>Araneus</taxon>
    </lineage>
</organism>
<dbReference type="AlphaFoldDB" id="A0A4Y2WLJ8"/>
<comment type="caution">
    <text evidence="2">The sequence shown here is derived from an EMBL/GenBank/DDBJ whole genome shotgun (WGS) entry which is preliminary data.</text>
</comment>
<feature type="region of interest" description="Disordered" evidence="1">
    <location>
        <begin position="1"/>
        <end position="20"/>
    </location>
</feature>
<reference evidence="2 3" key="1">
    <citation type="journal article" date="2019" name="Sci. Rep.">
        <title>Orb-weaving spider Araneus ventricosus genome elucidates the spidroin gene catalogue.</title>
        <authorList>
            <person name="Kono N."/>
            <person name="Nakamura H."/>
            <person name="Ohtoshi R."/>
            <person name="Moran D.A.P."/>
            <person name="Shinohara A."/>
            <person name="Yoshida Y."/>
            <person name="Fujiwara M."/>
            <person name="Mori M."/>
            <person name="Tomita M."/>
            <person name="Arakawa K."/>
        </authorList>
    </citation>
    <scope>NUCLEOTIDE SEQUENCE [LARGE SCALE GENOMIC DNA]</scope>
</reference>
<name>A0A4Y2WLJ8_ARAVE</name>
<protein>
    <submittedName>
        <fullName evidence="2">Uncharacterized protein</fullName>
    </submittedName>
</protein>
<proteinExistence type="predicted"/>
<feature type="non-terminal residue" evidence="2">
    <location>
        <position position="1"/>
    </location>
</feature>
<keyword evidence="3" id="KW-1185">Reference proteome</keyword>
<feature type="compositionally biased region" description="Polar residues" evidence="1">
    <location>
        <begin position="1"/>
        <end position="18"/>
    </location>
</feature>
<sequence>HQVSHPLHSNLNSFSPASITPKVHSTEVPMVTLSQADRTLRRRGRSAASLTYGPPWFFLLMTGDTANCRNNLITYRQHK</sequence>